<name>A0A0J6XNW7_9ACTN</name>
<dbReference type="RefSeq" id="WP_048476352.1">
    <property type="nucleotide sequence ID" value="NZ_JBEZIN010000041.1"/>
</dbReference>
<accession>A0A0J6XNW7</accession>
<dbReference type="STRING" id="66430.ACS04_10775"/>
<organism evidence="1 2">
    <name type="scientific">Streptomyces roseus</name>
    <dbReference type="NCBI Taxonomy" id="66430"/>
    <lineage>
        <taxon>Bacteria</taxon>
        <taxon>Bacillati</taxon>
        <taxon>Actinomycetota</taxon>
        <taxon>Actinomycetes</taxon>
        <taxon>Kitasatosporales</taxon>
        <taxon>Streptomycetaceae</taxon>
        <taxon>Streptomyces</taxon>
    </lineage>
</organism>
<dbReference type="InterPro" id="IPR045778">
    <property type="entry name" value="DUF6204"/>
</dbReference>
<dbReference type="AlphaFoldDB" id="A0A0J6XNW7"/>
<keyword evidence="2" id="KW-1185">Reference proteome</keyword>
<evidence type="ECO:0000313" key="2">
    <source>
        <dbReference type="Proteomes" id="UP000035932"/>
    </source>
</evidence>
<dbReference type="Pfam" id="PF19707">
    <property type="entry name" value="DUF6204"/>
    <property type="match status" value="1"/>
</dbReference>
<protein>
    <submittedName>
        <fullName evidence="1">Uncharacterized protein</fullName>
    </submittedName>
</protein>
<comment type="caution">
    <text evidence="1">The sequence shown here is derived from an EMBL/GenBank/DDBJ whole genome shotgun (WGS) entry which is preliminary data.</text>
</comment>
<dbReference type="Proteomes" id="UP000035932">
    <property type="component" value="Unassembled WGS sequence"/>
</dbReference>
<evidence type="ECO:0000313" key="1">
    <source>
        <dbReference type="EMBL" id="KMO97845.1"/>
    </source>
</evidence>
<proteinExistence type="predicted"/>
<dbReference type="EMBL" id="LFML01000041">
    <property type="protein sequence ID" value="KMO97845.1"/>
    <property type="molecule type" value="Genomic_DNA"/>
</dbReference>
<reference evidence="1 2" key="1">
    <citation type="submission" date="2015-06" db="EMBL/GenBank/DDBJ databases">
        <title>Recapitulation of the evolution of biosynthetic gene clusters reveals hidden chemical diversity on bacterial genomes.</title>
        <authorList>
            <person name="Cruz-Morales P."/>
            <person name="Martinez-Guerrero C."/>
            <person name="Morales-Escalante M.A."/>
            <person name="Yanez-Guerra L.A."/>
            <person name="Kopp J.F."/>
            <person name="Feldmann J."/>
            <person name="Ramos-Aboites H.E."/>
            <person name="Barona-Gomez F."/>
        </authorList>
    </citation>
    <scope>NUCLEOTIDE SEQUENCE [LARGE SCALE GENOMIC DNA]</scope>
    <source>
        <strain evidence="1 2">ATCC 31245</strain>
    </source>
</reference>
<dbReference type="OrthoDB" id="4803789at2"/>
<sequence>MSTRTFRITVRGSFDGLTPAQRAELLAAAPEHDIMHSAYTPEGHLSYDIAVGPFFTFRFLDSGETEEDILDATARAELAAESRLTEGGYGFKRLTSRAQDLSLAPLSKRQRQAAARGEA</sequence>
<dbReference type="PATRIC" id="fig|66430.4.peg.4543"/>
<gene>
    <name evidence="1" type="ORF">ACS04_10775</name>
</gene>